<dbReference type="PANTHER" id="PTHR33103">
    <property type="entry name" value="OS01G0153900 PROTEIN"/>
    <property type="match status" value="1"/>
</dbReference>
<protein>
    <recommendedName>
        <fullName evidence="3">DUF674 domain-containing protein</fullName>
    </recommendedName>
</protein>
<organism evidence="1 2">
    <name type="scientific">Corchorus olitorius</name>
    <dbReference type="NCBI Taxonomy" id="93759"/>
    <lineage>
        <taxon>Eukaryota</taxon>
        <taxon>Viridiplantae</taxon>
        <taxon>Streptophyta</taxon>
        <taxon>Embryophyta</taxon>
        <taxon>Tracheophyta</taxon>
        <taxon>Spermatophyta</taxon>
        <taxon>Magnoliopsida</taxon>
        <taxon>eudicotyledons</taxon>
        <taxon>Gunneridae</taxon>
        <taxon>Pentapetalae</taxon>
        <taxon>rosids</taxon>
        <taxon>malvids</taxon>
        <taxon>Malvales</taxon>
        <taxon>Malvaceae</taxon>
        <taxon>Grewioideae</taxon>
        <taxon>Apeibeae</taxon>
        <taxon>Corchorus</taxon>
    </lineage>
</organism>
<evidence type="ECO:0000313" key="1">
    <source>
        <dbReference type="EMBL" id="OMP02648.1"/>
    </source>
</evidence>
<reference evidence="2" key="1">
    <citation type="submission" date="2013-09" db="EMBL/GenBank/DDBJ databases">
        <title>Corchorus olitorius genome sequencing.</title>
        <authorList>
            <person name="Alam M."/>
            <person name="Haque M.S."/>
            <person name="Islam M.S."/>
            <person name="Emdad E.M."/>
            <person name="Islam M.M."/>
            <person name="Ahmed B."/>
            <person name="Halim A."/>
            <person name="Hossen Q.M.M."/>
            <person name="Hossain M.Z."/>
            <person name="Ahmed R."/>
            <person name="Khan M.M."/>
            <person name="Islam R."/>
            <person name="Rashid M.M."/>
            <person name="Khan S.A."/>
            <person name="Rahman M.S."/>
            <person name="Alam M."/>
            <person name="Yahiya A.S."/>
            <person name="Khan M.S."/>
            <person name="Azam M.S."/>
            <person name="Haque T."/>
            <person name="Lashkar M.Z.H."/>
            <person name="Akhand A.I."/>
            <person name="Morshed G."/>
            <person name="Roy S."/>
            <person name="Uddin K.S."/>
            <person name="Rabeya T."/>
            <person name="Hossain A.S."/>
            <person name="Chowdhury A."/>
            <person name="Snigdha A.R."/>
            <person name="Mortoza M.S."/>
            <person name="Matin S.A."/>
            <person name="Hoque S.M.E."/>
            <person name="Islam M.K."/>
            <person name="Roy D.K."/>
            <person name="Haider R."/>
            <person name="Moosa M.M."/>
            <person name="Elias S.M."/>
            <person name="Hasan A.M."/>
            <person name="Jahan S."/>
            <person name="Shafiuddin M."/>
            <person name="Mahmood N."/>
            <person name="Shommy N.S."/>
        </authorList>
    </citation>
    <scope>NUCLEOTIDE SEQUENCE [LARGE SCALE GENOMIC DNA]</scope>
    <source>
        <strain evidence="2">cv. O-4</strain>
    </source>
</reference>
<evidence type="ECO:0008006" key="3">
    <source>
        <dbReference type="Google" id="ProtNLM"/>
    </source>
</evidence>
<accession>A0A1R3K6P0</accession>
<comment type="caution">
    <text evidence="1">The sequence shown here is derived from an EMBL/GenBank/DDBJ whole genome shotgun (WGS) entry which is preliminary data.</text>
</comment>
<dbReference type="Proteomes" id="UP000187203">
    <property type="component" value="Unassembled WGS sequence"/>
</dbReference>
<dbReference type="PANTHER" id="PTHR33103:SF110">
    <property type="entry name" value="DUF674 FAMILY PROTEIN"/>
    <property type="match status" value="1"/>
</dbReference>
<name>A0A1R3K6P0_9ROSI</name>
<dbReference type="OrthoDB" id="2014278at2759"/>
<sequence>MSPNNTVSLKLLVDSKHQRVLFAEAGKDFVDFLLNILLLPVGTVMGVLPKEDMAGIGNLYDSLENLSDTYMQPTAKKDTLLNPQVAVSNPAVNLPLLLPNLQASTPAFGKFYRCWCSRTNYNNCYNYVTNDPKSICPNCNLAMNNQITFVNPQPNPAPSSSDEGGYVKGVITYMIMDDLVVKPMSTISSITLLNKFNIKDVGVLEEKVIDLGTDEAMKLLKMSLQSKTVLTDAFLGKKEKSNVTNPLAIL</sequence>
<evidence type="ECO:0000313" key="2">
    <source>
        <dbReference type="Proteomes" id="UP000187203"/>
    </source>
</evidence>
<dbReference type="EMBL" id="AWUE01014604">
    <property type="protein sequence ID" value="OMP02648.1"/>
    <property type="molecule type" value="Genomic_DNA"/>
</dbReference>
<dbReference type="AlphaFoldDB" id="A0A1R3K6P0"/>
<keyword evidence="2" id="KW-1185">Reference proteome</keyword>
<dbReference type="InterPro" id="IPR007750">
    <property type="entry name" value="DUF674"/>
</dbReference>
<dbReference type="STRING" id="93759.A0A1R3K6P0"/>
<gene>
    <name evidence="1" type="ORF">COLO4_10929</name>
</gene>
<dbReference type="Pfam" id="PF05056">
    <property type="entry name" value="DUF674"/>
    <property type="match status" value="1"/>
</dbReference>
<proteinExistence type="predicted"/>